<accession>A0A6A7A073</accession>
<dbReference type="InterPro" id="IPR001623">
    <property type="entry name" value="DnaJ_domain"/>
</dbReference>
<dbReference type="Pfam" id="PF00226">
    <property type="entry name" value="DnaJ"/>
    <property type="match status" value="1"/>
</dbReference>
<feature type="compositionally biased region" description="Basic and acidic residues" evidence="1">
    <location>
        <begin position="108"/>
        <end position="132"/>
    </location>
</feature>
<feature type="domain" description="J" evidence="2">
    <location>
        <begin position="165"/>
        <end position="238"/>
    </location>
</feature>
<keyword evidence="4" id="KW-1185">Reference proteome</keyword>
<dbReference type="InterPro" id="IPR036869">
    <property type="entry name" value="J_dom_sf"/>
</dbReference>
<evidence type="ECO:0000313" key="3">
    <source>
        <dbReference type="EMBL" id="KAF2826722.1"/>
    </source>
</evidence>
<dbReference type="Proteomes" id="UP000799424">
    <property type="component" value="Unassembled WGS sequence"/>
</dbReference>
<dbReference type="PROSITE" id="PS50076">
    <property type="entry name" value="DNAJ_2"/>
    <property type="match status" value="1"/>
</dbReference>
<feature type="region of interest" description="Disordered" evidence="1">
    <location>
        <begin position="94"/>
        <end position="136"/>
    </location>
</feature>
<gene>
    <name evidence="3" type="ORF">CC86DRAFT_405979</name>
</gene>
<dbReference type="OrthoDB" id="3690858at2759"/>
<proteinExistence type="predicted"/>
<evidence type="ECO:0000259" key="2">
    <source>
        <dbReference type="PROSITE" id="PS50076"/>
    </source>
</evidence>
<dbReference type="Gene3D" id="1.10.287.110">
    <property type="entry name" value="DnaJ domain"/>
    <property type="match status" value="1"/>
</dbReference>
<evidence type="ECO:0000313" key="4">
    <source>
        <dbReference type="Proteomes" id="UP000799424"/>
    </source>
</evidence>
<evidence type="ECO:0000256" key="1">
    <source>
        <dbReference type="SAM" id="MobiDB-lite"/>
    </source>
</evidence>
<dbReference type="SUPFAM" id="SSF46565">
    <property type="entry name" value="Chaperone J-domain"/>
    <property type="match status" value="1"/>
</dbReference>
<dbReference type="AlphaFoldDB" id="A0A6A7A073"/>
<name>A0A6A7A073_9PLEO</name>
<reference evidence="3" key="1">
    <citation type="journal article" date="2020" name="Stud. Mycol.">
        <title>101 Dothideomycetes genomes: a test case for predicting lifestyles and emergence of pathogens.</title>
        <authorList>
            <person name="Haridas S."/>
            <person name="Albert R."/>
            <person name="Binder M."/>
            <person name="Bloem J."/>
            <person name="Labutti K."/>
            <person name="Salamov A."/>
            <person name="Andreopoulos B."/>
            <person name="Baker S."/>
            <person name="Barry K."/>
            <person name="Bills G."/>
            <person name="Bluhm B."/>
            <person name="Cannon C."/>
            <person name="Castanera R."/>
            <person name="Culley D."/>
            <person name="Daum C."/>
            <person name="Ezra D."/>
            <person name="Gonzalez J."/>
            <person name="Henrissat B."/>
            <person name="Kuo A."/>
            <person name="Liang C."/>
            <person name="Lipzen A."/>
            <person name="Lutzoni F."/>
            <person name="Magnuson J."/>
            <person name="Mondo S."/>
            <person name="Nolan M."/>
            <person name="Ohm R."/>
            <person name="Pangilinan J."/>
            <person name="Park H.-J."/>
            <person name="Ramirez L."/>
            <person name="Alfaro M."/>
            <person name="Sun H."/>
            <person name="Tritt A."/>
            <person name="Yoshinaga Y."/>
            <person name="Zwiers L.-H."/>
            <person name="Turgeon B."/>
            <person name="Goodwin S."/>
            <person name="Spatafora J."/>
            <person name="Crous P."/>
            <person name="Grigoriev I."/>
        </authorList>
    </citation>
    <scope>NUCLEOTIDE SEQUENCE</scope>
    <source>
        <strain evidence="3">CBS 113818</strain>
    </source>
</reference>
<sequence length="245" mass="28684">MSTTLIMEAPQQQQIIFEQPADQVVRIPAPQVYGIDYGMEQLAINLSNNRRNAAGVSENIEAERVKREADEVKKQLLVKREKLQLKAEQEELADARKQAMQAEDQQEEADRLQNREREDRQRIEQERMDKQYSARATASPLRITEIPNDRLETHFTEQDHGKGIDLYFYLGLDCTVTHTHEKLLEMYRAKIMQHHPDKQAHMSPDQRKHSDVRARQINLVRSVLIDDPERRTAYDDKHVISEMAF</sequence>
<dbReference type="EMBL" id="MU006225">
    <property type="protein sequence ID" value="KAF2826722.1"/>
    <property type="molecule type" value="Genomic_DNA"/>
</dbReference>
<organism evidence="3 4">
    <name type="scientific">Ophiobolus disseminans</name>
    <dbReference type="NCBI Taxonomy" id="1469910"/>
    <lineage>
        <taxon>Eukaryota</taxon>
        <taxon>Fungi</taxon>
        <taxon>Dikarya</taxon>
        <taxon>Ascomycota</taxon>
        <taxon>Pezizomycotina</taxon>
        <taxon>Dothideomycetes</taxon>
        <taxon>Pleosporomycetidae</taxon>
        <taxon>Pleosporales</taxon>
        <taxon>Pleosporineae</taxon>
        <taxon>Phaeosphaeriaceae</taxon>
        <taxon>Ophiobolus</taxon>
    </lineage>
</organism>
<protein>
    <recommendedName>
        <fullName evidence="2">J domain-containing protein</fullName>
    </recommendedName>
</protein>